<dbReference type="CDD" id="cd11063">
    <property type="entry name" value="CYP52"/>
    <property type="match status" value="1"/>
</dbReference>
<evidence type="ECO:0000256" key="10">
    <source>
        <dbReference type="SAM" id="SignalP"/>
    </source>
</evidence>
<keyword evidence="7 9" id="KW-0503">Monooxygenase</keyword>
<accession>A0A9P4KH82</accession>
<dbReference type="GO" id="GO:0005506">
    <property type="term" value="F:iron ion binding"/>
    <property type="evidence" value="ECO:0007669"/>
    <property type="project" value="InterPro"/>
</dbReference>
<keyword evidence="5 9" id="KW-0560">Oxidoreductase</keyword>
<dbReference type="InterPro" id="IPR001128">
    <property type="entry name" value="Cyt_P450"/>
</dbReference>
<evidence type="ECO:0000256" key="4">
    <source>
        <dbReference type="ARBA" id="ARBA00022723"/>
    </source>
</evidence>
<dbReference type="AlphaFoldDB" id="A0A9P4KH82"/>
<dbReference type="InterPro" id="IPR047146">
    <property type="entry name" value="Cyt_P450_E_CYP52_fungi"/>
</dbReference>
<name>A0A9P4KH82_9PLEO</name>
<evidence type="ECO:0000256" key="7">
    <source>
        <dbReference type="ARBA" id="ARBA00023033"/>
    </source>
</evidence>
<feature type="binding site" description="axial binding residue" evidence="8">
    <location>
        <position position="459"/>
    </location>
    <ligand>
        <name>heme</name>
        <dbReference type="ChEBI" id="CHEBI:30413"/>
    </ligand>
    <ligandPart>
        <name>Fe</name>
        <dbReference type="ChEBI" id="CHEBI:18248"/>
    </ligandPart>
</feature>
<evidence type="ECO:0000256" key="1">
    <source>
        <dbReference type="ARBA" id="ARBA00001971"/>
    </source>
</evidence>
<keyword evidence="12" id="KW-1185">Reference proteome</keyword>
<keyword evidence="4 8" id="KW-0479">Metal-binding</keyword>
<organism evidence="11 12">
    <name type="scientific">Lojkania enalia</name>
    <dbReference type="NCBI Taxonomy" id="147567"/>
    <lineage>
        <taxon>Eukaryota</taxon>
        <taxon>Fungi</taxon>
        <taxon>Dikarya</taxon>
        <taxon>Ascomycota</taxon>
        <taxon>Pezizomycotina</taxon>
        <taxon>Dothideomycetes</taxon>
        <taxon>Pleosporomycetidae</taxon>
        <taxon>Pleosporales</taxon>
        <taxon>Pleosporales incertae sedis</taxon>
        <taxon>Lojkania</taxon>
    </lineage>
</organism>
<dbReference type="InterPro" id="IPR002401">
    <property type="entry name" value="Cyt_P450_E_grp-I"/>
</dbReference>
<comment type="caution">
    <text evidence="11">The sequence shown here is derived from an EMBL/GenBank/DDBJ whole genome shotgun (WGS) entry which is preliminary data.</text>
</comment>
<dbReference type="InterPro" id="IPR017972">
    <property type="entry name" value="Cyt_P450_CS"/>
</dbReference>
<dbReference type="Gene3D" id="1.10.630.10">
    <property type="entry name" value="Cytochrome P450"/>
    <property type="match status" value="1"/>
</dbReference>
<proteinExistence type="inferred from homology"/>
<dbReference type="PRINTS" id="PR00463">
    <property type="entry name" value="EP450I"/>
</dbReference>
<evidence type="ECO:0000256" key="5">
    <source>
        <dbReference type="ARBA" id="ARBA00023002"/>
    </source>
</evidence>
<evidence type="ECO:0000313" key="12">
    <source>
        <dbReference type="Proteomes" id="UP000800093"/>
    </source>
</evidence>
<evidence type="ECO:0000256" key="3">
    <source>
        <dbReference type="ARBA" id="ARBA00022617"/>
    </source>
</evidence>
<comment type="cofactor">
    <cofactor evidence="1 8">
        <name>heme</name>
        <dbReference type="ChEBI" id="CHEBI:30413"/>
    </cofactor>
</comment>
<evidence type="ECO:0000256" key="2">
    <source>
        <dbReference type="ARBA" id="ARBA00010617"/>
    </source>
</evidence>
<gene>
    <name evidence="11" type="ORF">CC78DRAFT_511283</name>
</gene>
<dbReference type="GO" id="GO:0016705">
    <property type="term" value="F:oxidoreductase activity, acting on paired donors, with incorporation or reduction of molecular oxygen"/>
    <property type="evidence" value="ECO:0007669"/>
    <property type="project" value="InterPro"/>
</dbReference>
<dbReference type="PANTHER" id="PTHR24287:SF1">
    <property type="entry name" value="P450, PUTATIVE (EUROFUNG)-RELATED"/>
    <property type="match status" value="1"/>
</dbReference>
<comment type="similarity">
    <text evidence="2 9">Belongs to the cytochrome P450 family.</text>
</comment>
<dbReference type="PANTHER" id="PTHR24287">
    <property type="entry name" value="P450, PUTATIVE (EUROFUNG)-RELATED"/>
    <property type="match status" value="1"/>
</dbReference>
<keyword evidence="3 8" id="KW-0349">Heme</keyword>
<dbReference type="OrthoDB" id="1470350at2759"/>
<protein>
    <submittedName>
        <fullName evidence="11">Cytochrome P450 alkane hydroxylase</fullName>
    </submittedName>
</protein>
<feature type="chain" id="PRO_5040425788" evidence="10">
    <location>
        <begin position="20"/>
        <end position="517"/>
    </location>
</feature>
<keyword evidence="10" id="KW-0732">Signal</keyword>
<dbReference type="Pfam" id="PF00067">
    <property type="entry name" value="p450"/>
    <property type="match status" value="1"/>
</dbReference>
<evidence type="ECO:0000313" key="11">
    <source>
        <dbReference type="EMBL" id="KAF2268086.1"/>
    </source>
</evidence>
<dbReference type="GO" id="GO:0020037">
    <property type="term" value="F:heme binding"/>
    <property type="evidence" value="ECO:0007669"/>
    <property type="project" value="InterPro"/>
</dbReference>
<feature type="signal peptide" evidence="10">
    <location>
        <begin position="1"/>
        <end position="19"/>
    </location>
</feature>
<reference evidence="12" key="1">
    <citation type="journal article" date="2020" name="Stud. Mycol.">
        <title>101 Dothideomycetes genomes: A test case for predicting lifestyles and emergence of pathogens.</title>
        <authorList>
            <person name="Haridas S."/>
            <person name="Albert R."/>
            <person name="Binder M."/>
            <person name="Bloem J."/>
            <person name="LaButti K."/>
            <person name="Salamov A."/>
            <person name="Andreopoulos B."/>
            <person name="Baker S."/>
            <person name="Barry K."/>
            <person name="Bills G."/>
            <person name="Bluhm B."/>
            <person name="Cannon C."/>
            <person name="Castanera R."/>
            <person name="Culley D."/>
            <person name="Daum C."/>
            <person name="Ezra D."/>
            <person name="Gonzalez J."/>
            <person name="Henrissat B."/>
            <person name="Kuo A."/>
            <person name="Liang C."/>
            <person name="Lipzen A."/>
            <person name="Lutzoni F."/>
            <person name="Magnuson J."/>
            <person name="Mondo S."/>
            <person name="Nolan M."/>
            <person name="Ohm R."/>
            <person name="Pangilinan J."/>
            <person name="Park H.-J."/>
            <person name="Ramirez L."/>
            <person name="Alfaro M."/>
            <person name="Sun H."/>
            <person name="Tritt A."/>
            <person name="Yoshinaga Y."/>
            <person name="Zwiers L.-H."/>
            <person name="Turgeon B."/>
            <person name="Goodwin S."/>
            <person name="Spatafora J."/>
            <person name="Crous P."/>
            <person name="Grigoriev I."/>
        </authorList>
    </citation>
    <scope>NUCLEOTIDE SEQUENCE [LARGE SCALE GENOMIC DNA]</scope>
    <source>
        <strain evidence="12">CBS 304.66</strain>
    </source>
</reference>
<sequence>MLLSPLTLILIAFVAVLSAFKRLQTWLNNRAFVAAHGCQSPPRFSRFQNILQQIKAIKSHSWLDMWVERYATIAKTFESATVSINPIIFTIDPENIKAILATDFDKFELGDRRRKLMYPVTGPGIFSNDGTAWRHSRALIRPNFTKMLISDLSTFETHFQHLLTALPPADLHSGFIEVDLMPLFFRMTLDSASETLLGPTMAFRSQLDPPGSASLRFMEAFDYVQKKIHRRNILDRGYMKPFGLIYGLWRATKKDEFEEACTTVHSILDNMILEFLRRPVKVLDESRKYVFLEEMARNTRDPIELKSEVLNVLMAGRDTTAALLTNTFFMLARRPDLWARIHTETEESFGGKTPDYETLRNMKQVRNLLSESLRLYPPVPFNARTATENITLPRGGGTDGQSPIFVKKGQQVNYHVYCLHRSPDIFGPDADVFRPDRWDDAGLRPGWGYIPFNGGARICLGQQFALTKASYVLVRIMQEFELIENRDAEPEWKEQISLVTKSRNGAKVALKRRERKN</sequence>
<evidence type="ECO:0000256" key="8">
    <source>
        <dbReference type="PIRSR" id="PIRSR602401-1"/>
    </source>
</evidence>
<evidence type="ECO:0000256" key="6">
    <source>
        <dbReference type="ARBA" id="ARBA00023004"/>
    </source>
</evidence>
<dbReference type="GO" id="GO:0004497">
    <property type="term" value="F:monooxygenase activity"/>
    <property type="evidence" value="ECO:0007669"/>
    <property type="project" value="UniProtKB-KW"/>
</dbReference>
<dbReference type="EMBL" id="ML986588">
    <property type="protein sequence ID" value="KAF2268086.1"/>
    <property type="molecule type" value="Genomic_DNA"/>
</dbReference>
<dbReference type="Proteomes" id="UP000800093">
    <property type="component" value="Unassembled WGS sequence"/>
</dbReference>
<dbReference type="PROSITE" id="PS00086">
    <property type="entry name" value="CYTOCHROME_P450"/>
    <property type="match status" value="1"/>
</dbReference>
<keyword evidence="6 8" id="KW-0408">Iron</keyword>
<dbReference type="InterPro" id="IPR036396">
    <property type="entry name" value="Cyt_P450_sf"/>
</dbReference>
<evidence type="ECO:0000256" key="9">
    <source>
        <dbReference type="RuleBase" id="RU000461"/>
    </source>
</evidence>
<dbReference type="SUPFAM" id="SSF48264">
    <property type="entry name" value="Cytochrome P450"/>
    <property type="match status" value="1"/>
</dbReference>
<dbReference type="PRINTS" id="PR00385">
    <property type="entry name" value="P450"/>
</dbReference>